<protein>
    <submittedName>
        <fullName evidence="9">Lipoprotein</fullName>
    </submittedName>
</protein>
<accession>A0ABM8FHM9</accession>
<evidence type="ECO:0000256" key="5">
    <source>
        <dbReference type="ARBA" id="ARBA00023049"/>
    </source>
</evidence>
<dbReference type="Pfam" id="PF01435">
    <property type="entry name" value="Peptidase_M48"/>
    <property type="match status" value="1"/>
</dbReference>
<evidence type="ECO:0000259" key="8">
    <source>
        <dbReference type="Pfam" id="PF01435"/>
    </source>
</evidence>
<evidence type="ECO:0000256" key="4">
    <source>
        <dbReference type="ARBA" id="ARBA00022833"/>
    </source>
</evidence>
<keyword evidence="4 6" id="KW-0862">Zinc</keyword>
<dbReference type="PROSITE" id="PS51257">
    <property type="entry name" value="PROKAR_LIPOPROTEIN"/>
    <property type="match status" value="1"/>
</dbReference>
<keyword evidence="1 6" id="KW-0645">Protease</keyword>
<name>A0ABM8FHM9_9BACT</name>
<evidence type="ECO:0000256" key="3">
    <source>
        <dbReference type="ARBA" id="ARBA00022801"/>
    </source>
</evidence>
<dbReference type="RefSeq" id="WP_286336994.1">
    <property type="nucleotide sequence ID" value="NZ_AP027370.1"/>
</dbReference>
<dbReference type="PANTHER" id="PTHR22726">
    <property type="entry name" value="METALLOENDOPEPTIDASE OMA1"/>
    <property type="match status" value="1"/>
</dbReference>
<keyword evidence="10" id="KW-1185">Reference proteome</keyword>
<feature type="domain" description="Peptidase M48" evidence="8">
    <location>
        <begin position="64"/>
        <end position="243"/>
    </location>
</feature>
<comment type="cofactor">
    <cofactor evidence="6">
        <name>Zn(2+)</name>
        <dbReference type="ChEBI" id="CHEBI:29105"/>
    </cofactor>
    <text evidence="6">Binds 1 zinc ion per subunit.</text>
</comment>
<sequence>MKRIFLALLIPILLITGCAKAPVTGRTQLIMLSPQQEMALGFQAEREIFESEKVTNDPRFVEPVQRVGHRIAKATGLDLDWKFYVIENDKVPNAFCLANGHVFVYTGLFKYIDNDAQLATVMAHEIAHAIAHHVAERISVAQLTGIATAIAAEAIHSSANEYQQLYEAALGIGSQVGVMLPYSRMQESEADHIGLILMAEACYDPREALKFWEKFAKANGGEEPIVYFSTHPATKQRIEQLKRLMPRAMEIYKTCDRSRLTPVKSGEPYAASSTLGERVD</sequence>
<dbReference type="InterPro" id="IPR001915">
    <property type="entry name" value="Peptidase_M48"/>
</dbReference>
<dbReference type="PANTHER" id="PTHR22726:SF1">
    <property type="entry name" value="METALLOENDOPEPTIDASE OMA1, MITOCHONDRIAL"/>
    <property type="match status" value="1"/>
</dbReference>
<comment type="similarity">
    <text evidence="6">Belongs to the peptidase M48 family.</text>
</comment>
<evidence type="ECO:0000256" key="2">
    <source>
        <dbReference type="ARBA" id="ARBA00022723"/>
    </source>
</evidence>
<evidence type="ECO:0000256" key="6">
    <source>
        <dbReference type="RuleBase" id="RU003983"/>
    </source>
</evidence>
<feature type="chain" id="PRO_5045310873" evidence="7">
    <location>
        <begin position="22"/>
        <end position="280"/>
    </location>
</feature>
<evidence type="ECO:0000313" key="10">
    <source>
        <dbReference type="Proteomes" id="UP001321445"/>
    </source>
</evidence>
<keyword evidence="9" id="KW-0449">Lipoprotein</keyword>
<feature type="signal peptide" evidence="7">
    <location>
        <begin position="1"/>
        <end position="21"/>
    </location>
</feature>
<dbReference type="CDD" id="cd07331">
    <property type="entry name" value="M48C_Oma1_like"/>
    <property type="match status" value="1"/>
</dbReference>
<organism evidence="9 10">
    <name type="scientific">Hydrogenimonas cancrithermarum</name>
    <dbReference type="NCBI Taxonomy" id="2993563"/>
    <lineage>
        <taxon>Bacteria</taxon>
        <taxon>Pseudomonadati</taxon>
        <taxon>Campylobacterota</taxon>
        <taxon>Epsilonproteobacteria</taxon>
        <taxon>Campylobacterales</taxon>
        <taxon>Hydrogenimonadaceae</taxon>
        <taxon>Hydrogenimonas</taxon>
    </lineage>
</organism>
<evidence type="ECO:0000256" key="1">
    <source>
        <dbReference type="ARBA" id="ARBA00022670"/>
    </source>
</evidence>
<gene>
    <name evidence="9" type="ORF">HCR_00900</name>
</gene>
<evidence type="ECO:0000256" key="7">
    <source>
        <dbReference type="SAM" id="SignalP"/>
    </source>
</evidence>
<dbReference type="Proteomes" id="UP001321445">
    <property type="component" value="Chromosome"/>
</dbReference>
<evidence type="ECO:0000313" key="9">
    <source>
        <dbReference type="EMBL" id="BDY11778.1"/>
    </source>
</evidence>
<dbReference type="EMBL" id="AP027370">
    <property type="protein sequence ID" value="BDY11778.1"/>
    <property type="molecule type" value="Genomic_DNA"/>
</dbReference>
<keyword evidence="3 6" id="KW-0378">Hydrolase</keyword>
<proteinExistence type="inferred from homology"/>
<dbReference type="Gene3D" id="3.30.2010.10">
    <property type="entry name" value="Metalloproteases ('zincins'), catalytic domain"/>
    <property type="match status" value="1"/>
</dbReference>
<dbReference type="InterPro" id="IPR051156">
    <property type="entry name" value="Mito/Outer_Membr_Metalloprot"/>
</dbReference>
<reference evidence="9 10" key="1">
    <citation type="submission" date="2023-03" db="EMBL/GenBank/DDBJ databases">
        <title>Description of Hydrogenimonas sp. ISO32.</title>
        <authorList>
            <person name="Mino S."/>
            <person name="Fukazawa S."/>
            <person name="Sawabe T."/>
        </authorList>
    </citation>
    <scope>NUCLEOTIDE SEQUENCE [LARGE SCALE GENOMIC DNA]</scope>
    <source>
        <strain evidence="9 10">ISO32</strain>
    </source>
</reference>
<keyword evidence="5 6" id="KW-0482">Metalloprotease</keyword>
<keyword evidence="7" id="KW-0732">Signal</keyword>
<keyword evidence="2" id="KW-0479">Metal-binding</keyword>